<dbReference type="PROSITE" id="PS50195">
    <property type="entry name" value="PX"/>
    <property type="match status" value="1"/>
</dbReference>
<evidence type="ECO:0000256" key="10">
    <source>
        <dbReference type="ARBA" id="ARBA00040748"/>
    </source>
</evidence>
<dbReference type="GO" id="GO:0010008">
    <property type="term" value="C:endosome membrane"/>
    <property type="evidence" value="ECO:0007669"/>
    <property type="project" value="UniProtKB-SubCell"/>
</dbReference>
<dbReference type="FunFam" id="1.20.1270.60:FF:000042">
    <property type="entry name" value="Vacuolar targeting protein Atg24"/>
    <property type="match status" value="1"/>
</dbReference>
<sequence>MDDEFNPASWNADPTSHNNPNSYNDFQDTDDDDIDAGIGSSSGAAAGYGAAIGSSSAGPSEDRVVTERDYEDYGVGQEDESGGNLQGKLVTTVSDPTTESEGTKDAFVSYLVATETDFATFQKKKFAVRRRFTDFVFLYKTLTKDFPQCAVPPLPDKHKMEYVRGDRFGPDFTNRRAHSLHRFLKRLTLHPILRRAALLVIFLESSDWNATMRLRPAKVVNNTEAGSGGLFEGLTDTFVNAFTKVHKPDERFIKTLERADKLDEDLGHVEKIIARVVRREVDLEADYSDLSSQFNKILDLEPELKDEIDAFATAAQDTSGSIRKLREHTDQDYLISLKDMESYIVAIKSLLKAREQKQLDFEALSDYLSRATYDREQTLTAPAGLASAGNFLTRKLEDVRGVDHEQVKRDKLRKLENRIETLTKACEEARREAECFDDASVKEVADFERIKLSEMKDTLGDFAQANIDFYRSIAQNWETMVEAFDRSEAERKERAT</sequence>
<evidence type="ECO:0000256" key="7">
    <source>
        <dbReference type="ARBA" id="ARBA00023006"/>
    </source>
</evidence>
<dbReference type="Proteomes" id="UP000275078">
    <property type="component" value="Unassembled WGS sequence"/>
</dbReference>
<dbReference type="CDD" id="cd06863">
    <property type="entry name" value="PX_Atg24p"/>
    <property type="match status" value="1"/>
</dbReference>
<keyword evidence="7" id="KW-0072">Autophagy</keyword>
<evidence type="ECO:0000256" key="9">
    <source>
        <dbReference type="ARBA" id="ARBA00023136"/>
    </source>
</evidence>
<evidence type="ECO:0000259" key="14">
    <source>
        <dbReference type="PROSITE" id="PS50195"/>
    </source>
</evidence>
<organism evidence="15 16">
    <name type="scientific">Ascobolus immersus RN42</name>
    <dbReference type="NCBI Taxonomy" id="1160509"/>
    <lineage>
        <taxon>Eukaryota</taxon>
        <taxon>Fungi</taxon>
        <taxon>Dikarya</taxon>
        <taxon>Ascomycota</taxon>
        <taxon>Pezizomycotina</taxon>
        <taxon>Pezizomycetes</taxon>
        <taxon>Pezizales</taxon>
        <taxon>Ascobolaceae</taxon>
        <taxon>Ascobolus</taxon>
    </lineage>
</organism>
<evidence type="ECO:0000256" key="4">
    <source>
        <dbReference type="ARBA" id="ARBA00022448"/>
    </source>
</evidence>
<dbReference type="OrthoDB" id="205639at2759"/>
<dbReference type="PANTHER" id="PTHR45949:SF2">
    <property type="entry name" value="SORTING NEXIN-4"/>
    <property type="match status" value="1"/>
</dbReference>
<name>A0A3N4IQC3_ASCIM</name>
<dbReference type="STRING" id="1160509.A0A3N4IQC3"/>
<comment type="similarity">
    <text evidence="3">Belongs to the sorting nexin family.</text>
</comment>
<evidence type="ECO:0000256" key="1">
    <source>
        <dbReference type="ARBA" id="ARBA00004481"/>
    </source>
</evidence>
<dbReference type="Gene3D" id="3.30.1520.10">
    <property type="entry name" value="Phox-like domain"/>
    <property type="match status" value="1"/>
</dbReference>
<dbReference type="GO" id="GO:0000422">
    <property type="term" value="P:autophagy of mitochondrion"/>
    <property type="evidence" value="ECO:0007669"/>
    <property type="project" value="TreeGrafter"/>
</dbReference>
<evidence type="ECO:0000256" key="8">
    <source>
        <dbReference type="ARBA" id="ARBA00023121"/>
    </source>
</evidence>
<proteinExistence type="inferred from homology"/>
<dbReference type="InterPro" id="IPR027267">
    <property type="entry name" value="AH/BAR_dom_sf"/>
</dbReference>
<keyword evidence="9" id="KW-0472">Membrane</keyword>
<evidence type="ECO:0000256" key="2">
    <source>
        <dbReference type="ARBA" id="ARBA00004496"/>
    </source>
</evidence>
<keyword evidence="16" id="KW-1185">Reference proteome</keyword>
<accession>A0A3N4IQC3</accession>
<dbReference type="InterPro" id="IPR036871">
    <property type="entry name" value="PX_dom_sf"/>
</dbReference>
<feature type="domain" description="PX" evidence="14">
    <location>
        <begin position="88"/>
        <end position="210"/>
    </location>
</feature>
<dbReference type="GO" id="GO:0061709">
    <property type="term" value="P:reticulophagy"/>
    <property type="evidence" value="ECO:0007669"/>
    <property type="project" value="TreeGrafter"/>
</dbReference>
<dbReference type="AlphaFoldDB" id="A0A3N4IQC3"/>
<keyword evidence="12" id="KW-0175">Coiled coil</keyword>
<evidence type="ECO:0000256" key="12">
    <source>
        <dbReference type="SAM" id="Coils"/>
    </source>
</evidence>
<evidence type="ECO:0000256" key="13">
    <source>
        <dbReference type="SAM" id="MobiDB-lite"/>
    </source>
</evidence>
<keyword evidence="8" id="KW-0446">Lipid-binding</keyword>
<protein>
    <recommendedName>
        <fullName evidence="10">Sorting nexin-4</fullName>
    </recommendedName>
    <alternativeName>
        <fullName evidence="11">Autophagy-related protein 24</fullName>
    </alternativeName>
</protein>
<evidence type="ECO:0000256" key="11">
    <source>
        <dbReference type="ARBA" id="ARBA00041273"/>
    </source>
</evidence>
<feature type="region of interest" description="Disordered" evidence="13">
    <location>
        <begin position="1"/>
        <end position="41"/>
    </location>
</feature>
<dbReference type="PANTHER" id="PTHR45949">
    <property type="entry name" value="SORTING NEXIN-4"/>
    <property type="match status" value="1"/>
</dbReference>
<dbReference type="Gene3D" id="1.20.1270.60">
    <property type="entry name" value="Arfaptin homology (AH) domain/BAR domain"/>
    <property type="match status" value="1"/>
</dbReference>
<reference evidence="15 16" key="1">
    <citation type="journal article" date="2018" name="Nat. Ecol. Evol.">
        <title>Pezizomycetes genomes reveal the molecular basis of ectomycorrhizal truffle lifestyle.</title>
        <authorList>
            <person name="Murat C."/>
            <person name="Payen T."/>
            <person name="Noel B."/>
            <person name="Kuo A."/>
            <person name="Morin E."/>
            <person name="Chen J."/>
            <person name="Kohler A."/>
            <person name="Krizsan K."/>
            <person name="Balestrini R."/>
            <person name="Da Silva C."/>
            <person name="Montanini B."/>
            <person name="Hainaut M."/>
            <person name="Levati E."/>
            <person name="Barry K.W."/>
            <person name="Belfiori B."/>
            <person name="Cichocki N."/>
            <person name="Clum A."/>
            <person name="Dockter R.B."/>
            <person name="Fauchery L."/>
            <person name="Guy J."/>
            <person name="Iotti M."/>
            <person name="Le Tacon F."/>
            <person name="Lindquist E.A."/>
            <person name="Lipzen A."/>
            <person name="Malagnac F."/>
            <person name="Mello A."/>
            <person name="Molinier V."/>
            <person name="Miyauchi S."/>
            <person name="Poulain J."/>
            <person name="Riccioni C."/>
            <person name="Rubini A."/>
            <person name="Sitrit Y."/>
            <person name="Splivallo R."/>
            <person name="Traeger S."/>
            <person name="Wang M."/>
            <person name="Zifcakova L."/>
            <person name="Wipf D."/>
            <person name="Zambonelli A."/>
            <person name="Paolocci F."/>
            <person name="Nowrousian M."/>
            <person name="Ottonello S."/>
            <person name="Baldrian P."/>
            <person name="Spatafora J.W."/>
            <person name="Henrissat B."/>
            <person name="Nagy L.G."/>
            <person name="Aury J.M."/>
            <person name="Wincker P."/>
            <person name="Grigoriev I.V."/>
            <person name="Bonfante P."/>
            <person name="Martin F.M."/>
        </authorList>
    </citation>
    <scope>NUCLEOTIDE SEQUENCE [LARGE SCALE GENOMIC DNA]</scope>
    <source>
        <strain evidence="15 16">RN42</strain>
    </source>
</reference>
<keyword evidence="6" id="KW-0967">Endosome</keyword>
<evidence type="ECO:0000313" key="15">
    <source>
        <dbReference type="EMBL" id="RPA86938.1"/>
    </source>
</evidence>
<feature type="coiled-coil region" evidence="12">
    <location>
        <begin position="405"/>
        <end position="439"/>
    </location>
</feature>
<keyword evidence="5" id="KW-0963">Cytoplasm</keyword>
<dbReference type="GO" id="GO:0000407">
    <property type="term" value="C:phagophore assembly site"/>
    <property type="evidence" value="ECO:0007669"/>
    <property type="project" value="TreeGrafter"/>
</dbReference>
<dbReference type="EMBL" id="ML119648">
    <property type="protein sequence ID" value="RPA86938.1"/>
    <property type="molecule type" value="Genomic_DNA"/>
</dbReference>
<comment type="subcellular location">
    <subcellularLocation>
        <location evidence="2">Cytoplasm</location>
    </subcellularLocation>
    <subcellularLocation>
        <location evidence="1">Endosome membrane</location>
        <topology evidence="1">Peripheral membrane protein</topology>
    </subcellularLocation>
</comment>
<dbReference type="SUPFAM" id="SSF64268">
    <property type="entry name" value="PX domain"/>
    <property type="match status" value="1"/>
</dbReference>
<feature type="compositionally biased region" description="Polar residues" evidence="13">
    <location>
        <begin position="8"/>
        <end position="26"/>
    </location>
</feature>
<dbReference type="GO" id="GO:0032456">
    <property type="term" value="P:endocytic recycling"/>
    <property type="evidence" value="ECO:0007669"/>
    <property type="project" value="TreeGrafter"/>
</dbReference>
<dbReference type="GO" id="GO:0015031">
    <property type="term" value="P:protein transport"/>
    <property type="evidence" value="ECO:0007669"/>
    <property type="project" value="TreeGrafter"/>
</dbReference>
<dbReference type="FunFam" id="3.30.1520.10:FF:000035">
    <property type="entry name" value="Sorting nexin-4 protein"/>
    <property type="match status" value="1"/>
</dbReference>
<keyword evidence="4" id="KW-0813">Transport</keyword>
<gene>
    <name evidence="15" type="ORF">BJ508DRAFT_122292</name>
</gene>
<dbReference type="GO" id="GO:0034727">
    <property type="term" value="P:piecemeal microautophagy of the nucleus"/>
    <property type="evidence" value="ECO:0007669"/>
    <property type="project" value="TreeGrafter"/>
</dbReference>
<dbReference type="GO" id="GO:0035091">
    <property type="term" value="F:phosphatidylinositol binding"/>
    <property type="evidence" value="ECO:0007669"/>
    <property type="project" value="InterPro"/>
</dbReference>
<dbReference type="SMART" id="SM00312">
    <property type="entry name" value="PX"/>
    <property type="match status" value="1"/>
</dbReference>
<dbReference type="InterPro" id="IPR001683">
    <property type="entry name" value="PX_dom"/>
</dbReference>
<dbReference type="GO" id="GO:0005769">
    <property type="term" value="C:early endosome"/>
    <property type="evidence" value="ECO:0007669"/>
    <property type="project" value="TreeGrafter"/>
</dbReference>
<evidence type="ECO:0000313" key="16">
    <source>
        <dbReference type="Proteomes" id="UP000275078"/>
    </source>
</evidence>
<evidence type="ECO:0000256" key="6">
    <source>
        <dbReference type="ARBA" id="ARBA00022753"/>
    </source>
</evidence>
<evidence type="ECO:0000256" key="3">
    <source>
        <dbReference type="ARBA" id="ARBA00010883"/>
    </source>
</evidence>
<dbReference type="Pfam" id="PF00787">
    <property type="entry name" value="PX"/>
    <property type="match status" value="1"/>
</dbReference>
<evidence type="ECO:0000256" key="5">
    <source>
        <dbReference type="ARBA" id="ARBA00022490"/>
    </source>
</evidence>